<comment type="caution">
    <text evidence="1">The sequence shown here is derived from an EMBL/GenBank/DDBJ whole genome shotgun (WGS) entry which is preliminary data.</text>
</comment>
<gene>
    <name evidence="1" type="ORF">KQX54_005579</name>
</gene>
<evidence type="ECO:0000313" key="2">
    <source>
        <dbReference type="Proteomes" id="UP000826195"/>
    </source>
</evidence>
<accession>A0AAV7I3X4</accession>
<evidence type="ECO:0000313" key="1">
    <source>
        <dbReference type="EMBL" id="KAH0545995.1"/>
    </source>
</evidence>
<reference evidence="1 2" key="1">
    <citation type="journal article" date="2021" name="J. Hered.">
        <title>A chromosome-level genome assembly of the parasitoid wasp, Cotesia glomerata (Hymenoptera: Braconidae).</title>
        <authorList>
            <person name="Pinto B.J."/>
            <person name="Weis J.J."/>
            <person name="Gamble T."/>
            <person name="Ode P.J."/>
            <person name="Paul R."/>
            <person name="Zaspel J.M."/>
        </authorList>
    </citation>
    <scope>NUCLEOTIDE SEQUENCE [LARGE SCALE GENOMIC DNA]</scope>
    <source>
        <strain evidence="1">CgM1</strain>
    </source>
</reference>
<dbReference type="EMBL" id="JAHXZJ010002237">
    <property type="protein sequence ID" value="KAH0545995.1"/>
    <property type="molecule type" value="Genomic_DNA"/>
</dbReference>
<proteinExistence type="predicted"/>
<dbReference type="Proteomes" id="UP000826195">
    <property type="component" value="Unassembled WGS sequence"/>
</dbReference>
<keyword evidence="2" id="KW-1185">Reference proteome</keyword>
<sequence>MDIENELRRRALLSEGKRQNTPPSLLHNIRGDKSSTGRYGLSLTLTHDLDLNLDLDLLVQAGSMSSIKSIEMLTAEGHCLLQFAVVAASVELTATDRHEELRIAGLLHDILHQLLNYDNNSPDNNWSFDL</sequence>
<name>A0AAV7I3X4_COTGL</name>
<dbReference type="AlphaFoldDB" id="A0AAV7I3X4"/>
<protein>
    <submittedName>
        <fullName evidence="1">Uncharacterized protein</fullName>
    </submittedName>
</protein>
<organism evidence="1 2">
    <name type="scientific">Cotesia glomerata</name>
    <name type="common">Lepidopteran parasitic wasp</name>
    <name type="synonym">Apanteles glomeratus</name>
    <dbReference type="NCBI Taxonomy" id="32391"/>
    <lineage>
        <taxon>Eukaryota</taxon>
        <taxon>Metazoa</taxon>
        <taxon>Ecdysozoa</taxon>
        <taxon>Arthropoda</taxon>
        <taxon>Hexapoda</taxon>
        <taxon>Insecta</taxon>
        <taxon>Pterygota</taxon>
        <taxon>Neoptera</taxon>
        <taxon>Endopterygota</taxon>
        <taxon>Hymenoptera</taxon>
        <taxon>Apocrita</taxon>
        <taxon>Ichneumonoidea</taxon>
        <taxon>Braconidae</taxon>
        <taxon>Microgastrinae</taxon>
        <taxon>Cotesia</taxon>
    </lineage>
</organism>